<organism evidence="3">
    <name type="scientific">Homalodisca liturata</name>
    <dbReference type="NCBI Taxonomy" id="320908"/>
    <lineage>
        <taxon>Eukaryota</taxon>
        <taxon>Metazoa</taxon>
        <taxon>Ecdysozoa</taxon>
        <taxon>Arthropoda</taxon>
        <taxon>Hexapoda</taxon>
        <taxon>Insecta</taxon>
        <taxon>Pterygota</taxon>
        <taxon>Neoptera</taxon>
        <taxon>Paraneoptera</taxon>
        <taxon>Hemiptera</taxon>
        <taxon>Auchenorrhyncha</taxon>
        <taxon>Membracoidea</taxon>
        <taxon>Cicadellidae</taxon>
        <taxon>Cicadellinae</taxon>
        <taxon>Proconiini</taxon>
        <taxon>Homalodisca</taxon>
    </lineage>
</organism>
<accession>A0A1B6JI30</accession>
<dbReference type="SUPFAM" id="SSF53697">
    <property type="entry name" value="SIS domain"/>
    <property type="match status" value="1"/>
</dbReference>
<proteinExistence type="predicted"/>
<feature type="non-terminal residue" evidence="3">
    <location>
        <position position="1"/>
    </location>
</feature>
<evidence type="ECO:0000313" key="3">
    <source>
        <dbReference type="EMBL" id="JAS98827.1"/>
    </source>
</evidence>
<dbReference type="GO" id="GO:0006487">
    <property type="term" value="P:protein N-linked glycosylation"/>
    <property type="evidence" value="ECO:0007669"/>
    <property type="project" value="TreeGrafter"/>
</dbReference>
<dbReference type="EMBL" id="GECU01008879">
    <property type="protein sequence ID" value="JAS98827.1"/>
    <property type="molecule type" value="Transcribed_RNA"/>
</dbReference>
<feature type="non-terminal residue" evidence="3">
    <location>
        <position position="365"/>
    </location>
</feature>
<dbReference type="PANTHER" id="PTHR10937">
    <property type="entry name" value="GLUCOSAMINE--FRUCTOSE-6-PHOSPHATE AMINOTRANSFERASE, ISOMERIZING"/>
    <property type="match status" value="1"/>
</dbReference>
<protein>
    <recommendedName>
        <fullName evidence="2">SIS domain-containing protein</fullName>
    </recommendedName>
</protein>
<dbReference type="PANTHER" id="PTHR10937:SF0">
    <property type="entry name" value="GLUTAMINE--FRUCTOSE-6-PHOSPHATE TRANSAMINASE (ISOMERIZING)"/>
    <property type="match status" value="1"/>
</dbReference>
<gene>
    <name evidence="3" type="ORF">g.1833</name>
</gene>
<dbReference type="Gene3D" id="3.40.50.10490">
    <property type="entry name" value="Glucose-6-phosphate isomerase like protein, domain 1"/>
    <property type="match status" value="2"/>
</dbReference>
<reference evidence="3" key="1">
    <citation type="submission" date="2015-11" db="EMBL/GenBank/DDBJ databases">
        <title>De novo transcriptome assembly of four potential Pierce s Disease insect vectors from Arizona vineyards.</title>
        <authorList>
            <person name="Tassone E.E."/>
        </authorList>
    </citation>
    <scope>NUCLEOTIDE SEQUENCE</scope>
</reference>
<evidence type="ECO:0000256" key="1">
    <source>
        <dbReference type="ARBA" id="ARBA00022737"/>
    </source>
</evidence>
<evidence type="ECO:0000259" key="2">
    <source>
        <dbReference type="PROSITE" id="PS51464"/>
    </source>
</evidence>
<dbReference type="InterPro" id="IPR035466">
    <property type="entry name" value="GlmS/AgaS_SIS"/>
</dbReference>
<dbReference type="InterPro" id="IPR046348">
    <property type="entry name" value="SIS_dom_sf"/>
</dbReference>
<name>A0A1B6JI30_9HEMI</name>
<dbReference type="CDD" id="cd05008">
    <property type="entry name" value="SIS_GlmS_GlmD_1"/>
    <property type="match status" value="1"/>
</dbReference>
<dbReference type="GO" id="GO:0004360">
    <property type="term" value="F:glutamine-fructose-6-phosphate transaminase (isomerizing) activity"/>
    <property type="evidence" value="ECO:0007669"/>
    <property type="project" value="TreeGrafter"/>
</dbReference>
<keyword evidence="1" id="KW-0677">Repeat</keyword>
<dbReference type="GO" id="GO:0006047">
    <property type="term" value="P:UDP-N-acetylglucosamine metabolic process"/>
    <property type="evidence" value="ECO:0007669"/>
    <property type="project" value="TreeGrafter"/>
</dbReference>
<dbReference type="GO" id="GO:0097367">
    <property type="term" value="F:carbohydrate derivative binding"/>
    <property type="evidence" value="ECO:0007669"/>
    <property type="project" value="InterPro"/>
</dbReference>
<dbReference type="Pfam" id="PF01380">
    <property type="entry name" value="SIS"/>
    <property type="match status" value="1"/>
</dbReference>
<dbReference type="GO" id="GO:0006002">
    <property type="term" value="P:fructose 6-phosphate metabolic process"/>
    <property type="evidence" value="ECO:0007669"/>
    <property type="project" value="TreeGrafter"/>
</dbReference>
<dbReference type="InterPro" id="IPR001347">
    <property type="entry name" value="SIS_dom"/>
</dbReference>
<dbReference type="PROSITE" id="PS51464">
    <property type="entry name" value="SIS"/>
    <property type="match status" value="1"/>
</dbReference>
<dbReference type="AlphaFoldDB" id="A0A1B6JI30"/>
<sequence>YLKNGDVAKISKEGILLHRELSSGAAAAGALREVPSLREYKYEEIKFDVGDDVIMEVEFESQKFCLPGIINERLAGSQIVFRELESSIVDMLLERKRFYFVGCGSSYNVGLSVAQAFTDFVGAEISEALNSVALIDRNHYVSPSDSVYIFISQSGTTGDTYQALKYCLERGAFCIALTNNRPTTISEACHATIDVMAGVERAVASTKAYTCQYLQLCLLAAMLGKRKLDMQNADVHITNGHGSYIDAIKSSNPAVCNGSLRSHKNGVSYNPGSAGAGAHGLTAEKYSSFISALRALPAGIEAALSKDINEMTNYLIGSKNRCLFLLSRGMEYATAVEAGLKISEVTQVATKVLSCADLMHGPFAL</sequence>
<feature type="domain" description="SIS" evidence="2">
    <location>
        <begin position="88"/>
        <end position="233"/>
    </location>
</feature>